<dbReference type="PANTHER" id="PTHR10359:SF18">
    <property type="entry name" value="ENDONUCLEASE III"/>
    <property type="match status" value="1"/>
</dbReference>
<comment type="catalytic activity">
    <reaction evidence="12">
        <text>2'-deoxyribonucleotide-(2'-deoxyribose 5'-phosphate)-2'-deoxyribonucleotide-DNA = a 3'-end 2'-deoxyribonucleotide-(2,3-dehydro-2,3-deoxyribose 5'-phosphate)-DNA + a 5'-end 5'-phospho-2'-deoxyribonucleoside-DNA + H(+)</text>
        <dbReference type="Rhea" id="RHEA:66592"/>
        <dbReference type="Rhea" id="RHEA-COMP:13180"/>
        <dbReference type="Rhea" id="RHEA-COMP:16897"/>
        <dbReference type="Rhea" id="RHEA-COMP:17067"/>
        <dbReference type="ChEBI" id="CHEBI:15378"/>
        <dbReference type="ChEBI" id="CHEBI:136412"/>
        <dbReference type="ChEBI" id="CHEBI:157695"/>
        <dbReference type="ChEBI" id="CHEBI:167181"/>
        <dbReference type="EC" id="4.2.99.18"/>
    </reaction>
</comment>
<evidence type="ECO:0000256" key="10">
    <source>
        <dbReference type="ARBA" id="ARBA00023239"/>
    </source>
</evidence>
<comment type="cofactor">
    <cofactor evidence="12">
        <name>[4Fe-4S] cluster</name>
        <dbReference type="ChEBI" id="CHEBI:49883"/>
    </cofactor>
    <text evidence="12">Binds 1 [4Fe-4S] cluster.</text>
</comment>
<dbReference type="EC" id="4.2.99.18" evidence="12"/>
<dbReference type="Pfam" id="PF00633">
    <property type="entry name" value="HHH"/>
    <property type="match status" value="1"/>
</dbReference>
<dbReference type="Gene3D" id="1.10.340.30">
    <property type="entry name" value="Hypothetical protein, domain 2"/>
    <property type="match status" value="1"/>
</dbReference>
<dbReference type="NCBIfam" id="TIGR01083">
    <property type="entry name" value="nth"/>
    <property type="match status" value="1"/>
</dbReference>
<dbReference type="InterPro" id="IPR003265">
    <property type="entry name" value="HhH-GPD_domain"/>
</dbReference>
<feature type="binding site" evidence="12">
    <location>
        <position position="187"/>
    </location>
    <ligand>
        <name>[4Fe-4S] cluster</name>
        <dbReference type="ChEBI" id="CHEBI:49883"/>
    </ligand>
</feature>
<sequence length="211" mass="23586">MTKAVVNQIFQILSKANPNPTTELVYTTDFTLLVAVILSAQATDVSVNKATQELFVQYNTPSKILALGEENLKKCIKTIGLYNSKARHIIALCKELIERHHGHIPNTFEMLIRLPGIGRKTANVLLNVLFQKPVIAVDTHVFRVAKRIGLAQGNSVAKVEKELEQIITPPWLMHAHHWLILHGRYICKARNPNCNICPIKAYCAYIKSASG</sequence>
<dbReference type="GO" id="GO:0046872">
    <property type="term" value="F:metal ion binding"/>
    <property type="evidence" value="ECO:0007669"/>
    <property type="project" value="UniProtKB-KW"/>
</dbReference>
<evidence type="ECO:0000256" key="3">
    <source>
        <dbReference type="ARBA" id="ARBA00022723"/>
    </source>
</evidence>
<dbReference type="InterPro" id="IPR003651">
    <property type="entry name" value="Endonuclease3_FeS-loop_motif"/>
</dbReference>
<dbReference type="GO" id="GO:0140078">
    <property type="term" value="F:class I DNA-(apurinic or apyrimidinic site) endonuclease activity"/>
    <property type="evidence" value="ECO:0007669"/>
    <property type="project" value="UniProtKB-EC"/>
</dbReference>
<organism evidence="14 15">
    <name type="scientific">Candidatus Cardinium hertigii</name>
    <dbReference type="NCBI Taxonomy" id="247481"/>
    <lineage>
        <taxon>Bacteria</taxon>
        <taxon>Pseudomonadati</taxon>
        <taxon>Bacteroidota</taxon>
        <taxon>Cytophagia</taxon>
        <taxon>Cytophagales</taxon>
        <taxon>Amoebophilaceae</taxon>
        <taxon>Candidatus Cardinium</taxon>
    </lineage>
</organism>
<keyword evidence="7 12" id="KW-0411">Iron-sulfur</keyword>
<evidence type="ECO:0000256" key="12">
    <source>
        <dbReference type="HAMAP-Rule" id="MF_00942"/>
    </source>
</evidence>
<keyword evidence="11 12" id="KW-0326">Glycosidase</keyword>
<dbReference type="FunFam" id="1.10.340.30:FF:000001">
    <property type="entry name" value="Endonuclease III"/>
    <property type="match status" value="1"/>
</dbReference>
<evidence type="ECO:0000256" key="5">
    <source>
        <dbReference type="ARBA" id="ARBA00022801"/>
    </source>
</evidence>
<accession>A0A2Z3LCA4</accession>
<dbReference type="PANTHER" id="PTHR10359">
    <property type="entry name" value="A/G-SPECIFIC ADENINE GLYCOSYLASE/ENDONUCLEASE III"/>
    <property type="match status" value="1"/>
</dbReference>
<dbReference type="Pfam" id="PF00730">
    <property type="entry name" value="HhH-GPD"/>
    <property type="match status" value="1"/>
</dbReference>
<dbReference type="SMART" id="SM00478">
    <property type="entry name" value="ENDO3c"/>
    <property type="match status" value="1"/>
</dbReference>
<dbReference type="GO" id="GO:0003677">
    <property type="term" value="F:DNA binding"/>
    <property type="evidence" value="ECO:0007669"/>
    <property type="project" value="UniProtKB-UniRule"/>
</dbReference>
<keyword evidence="6 12" id="KW-0408">Iron</keyword>
<protein>
    <recommendedName>
        <fullName evidence="12">Endonuclease III</fullName>
        <ecNumber evidence="12">4.2.99.18</ecNumber>
    </recommendedName>
    <alternativeName>
        <fullName evidence="12">DNA-(apurinic or apyrimidinic site) lyase</fullName>
    </alternativeName>
</protein>
<evidence type="ECO:0000256" key="4">
    <source>
        <dbReference type="ARBA" id="ARBA00022763"/>
    </source>
</evidence>
<dbReference type="GO" id="GO:0019104">
    <property type="term" value="F:DNA N-glycosylase activity"/>
    <property type="evidence" value="ECO:0007669"/>
    <property type="project" value="UniProtKB-UniRule"/>
</dbReference>
<keyword evidence="4 12" id="KW-0227">DNA damage</keyword>
<dbReference type="InterPro" id="IPR023170">
    <property type="entry name" value="HhH_base_excis_C"/>
</dbReference>
<evidence type="ECO:0000256" key="6">
    <source>
        <dbReference type="ARBA" id="ARBA00023004"/>
    </source>
</evidence>
<dbReference type="GO" id="GO:0006285">
    <property type="term" value="P:base-excision repair, AP site formation"/>
    <property type="evidence" value="ECO:0007669"/>
    <property type="project" value="TreeGrafter"/>
</dbReference>
<keyword evidence="5 12" id="KW-0378">Hydrolase</keyword>
<name>A0A2Z3LCA4_9BACT</name>
<dbReference type="Gene3D" id="1.10.1670.10">
    <property type="entry name" value="Helix-hairpin-Helix base-excision DNA repair enzymes (C-terminal)"/>
    <property type="match status" value="1"/>
</dbReference>
<dbReference type="Proteomes" id="UP000245872">
    <property type="component" value="Chromosome"/>
</dbReference>
<dbReference type="InterPro" id="IPR000445">
    <property type="entry name" value="HhH_motif"/>
</dbReference>
<dbReference type="OrthoDB" id="9800977at2"/>
<keyword evidence="8 12" id="KW-0238">DNA-binding</keyword>
<evidence type="ECO:0000256" key="11">
    <source>
        <dbReference type="ARBA" id="ARBA00023295"/>
    </source>
</evidence>
<keyword evidence="9 12" id="KW-0234">DNA repair</keyword>
<dbReference type="AlphaFoldDB" id="A0A2Z3LCA4"/>
<evidence type="ECO:0000256" key="9">
    <source>
        <dbReference type="ARBA" id="ARBA00023204"/>
    </source>
</evidence>
<dbReference type="HAMAP" id="MF_00942">
    <property type="entry name" value="Nth"/>
    <property type="match status" value="1"/>
</dbReference>
<dbReference type="SUPFAM" id="SSF48150">
    <property type="entry name" value="DNA-glycosylase"/>
    <property type="match status" value="1"/>
</dbReference>
<proteinExistence type="inferred from homology"/>
<reference evidence="14 15" key="1">
    <citation type="submission" date="2018-05" db="EMBL/GenBank/DDBJ databases">
        <title>Candidatus Cardinium hertigii Genome Assembly.</title>
        <authorList>
            <person name="Showmaker K.C."/>
            <person name="Walden K.O."/>
            <person name="Fields C.J."/>
            <person name="Lambert K.N."/>
            <person name="Hudson M.E."/>
        </authorList>
    </citation>
    <scope>NUCLEOTIDE SEQUENCE [LARGE SCALE GENOMIC DNA]</scope>
    <source>
        <strain evidence="15">cHgTN10</strain>
    </source>
</reference>
<dbReference type="InterPro" id="IPR011257">
    <property type="entry name" value="DNA_glycosylase"/>
</dbReference>
<dbReference type="SMART" id="SM00525">
    <property type="entry name" value="FES"/>
    <property type="match status" value="1"/>
</dbReference>
<keyword evidence="15" id="KW-1185">Reference proteome</keyword>
<keyword evidence="2 12" id="KW-0004">4Fe-4S</keyword>
<feature type="binding site" evidence="12">
    <location>
        <position position="203"/>
    </location>
    <ligand>
        <name>[4Fe-4S] cluster</name>
        <dbReference type="ChEBI" id="CHEBI:49883"/>
    </ligand>
</feature>
<dbReference type="GO" id="GO:0051539">
    <property type="term" value="F:4 iron, 4 sulfur cluster binding"/>
    <property type="evidence" value="ECO:0007669"/>
    <property type="project" value="UniProtKB-UniRule"/>
</dbReference>
<keyword evidence="10 12" id="KW-0456">Lyase</keyword>
<dbReference type="KEGG" id="cher:DK880_00479"/>
<keyword evidence="14" id="KW-0540">Nuclease</keyword>
<dbReference type="PIRSF" id="PIRSF001435">
    <property type="entry name" value="Nth"/>
    <property type="match status" value="1"/>
</dbReference>
<dbReference type="RefSeq" id="WP_109997226.1">
    <property type="nucleotide sequence ID" value="NZ_CP029619.1"/>
</dbReference>
<dbReference type="CDD" id="cd00056">
    <property type="entry name" value="ENDO3c"/>
    <property type="match status" value="1"/>
</dbReference>
<dbReference type="FunFam" id="1.10.1670.10:FF:000001">
    <property type="entry name" value="Endonuclease III"/>
    <property type="match status" value="1"/>
</dbReference>
<feature type="binding site" evidence="12">
    <location>
        <position position="194"/>
    </location>
    <ligand>
        <name>[4Fe-4S] cluster</name>
        <dbReference type="ChEBI" id="CHEBI:49883"/>
    </ligand>
</feature>
<evidence type="ECO:0000313" key="14">
    <source>
        <dbReference type="EMBL" id="AWN81802.1"/>
    </source>
</evidence>
<evidence type="ECO:0000313" key="15">
    <source>
        <dbReference type="Proteomes" id="UP000245872"/>
    </source>
</evidence>
<feature type="binding site" evidence="12">
    <location>
        <position position="197"/>
    </location>
    <ligand>
        <name>[4Fe-4S] cluster</name>
        <dbReference type="ChEBI" id="CHEBI:49883"/>
    </ligand>
</feature>
<gene>
    <name evidence="12 14" type="primary">nth</name>
    <name evidence="14" type="ORF">DK880_00479</name>
</gene>
<keyword evidence="3 12" id="KW-0479">Metal-binding</keyword>
<evidence type="ECO:0000256" key="7">
    <source>
        <dbReference type="ARBA" id="ARBA00023014"/>
    </source>
</evidence>
<evidence type="ECO:0000256" key="8">
    <source>
        <dbReference type="ARBA" id="ARBA00023125"/>
    </source>
</evidence>
<keyword evidence="14" id="KW-0255">Endonuclease</keyword>
<evidence type="ECO:0000259" key="13">
    <source>
        <dbReference type="SMART" id="SM00478"/>
    </source>
</evidence>
<comment type="similarity">
    <text evidence="1 12">Belongs to the Nth/MutY family.</text>
</comment>
<dbReference type="InterPro" id="IPR005759">
    <property type="entry name" value="Nth"/>
</dbReference>
<dbReference type="Pfam" id="PF10576">
    <property type="entry name" value="EndIII_4Fe-2S"/>
    <property type="match status" value="1"/>
</dbReference>
<evidence type="ECO:0000256" key="2">
    <source>
        <dbReference type="ARBA" id="ARBA00022485"/>
    </source>
</evidence>
<feature type="domain" description="HhH-GPD" evidence="13">
    <location>
        <begin position="38"/>
        <end position="185"/>
    </location>
</feature>
<comment type="function">
    <text evidence="12">DNA repair enzyme that has both DNA N-glycosylase activity and AP-lyase activity. The DNA N-glycosylase activity releases various damaged pyrimidines from DNA by cleaving the N-glycosidic bond, leaving an AP (apurinic/apyrimidinic) site. The AP-lyase activity cleaves the phosphodiester bond 3' to the AP site by a beta-elimination, leaving a 3'-terminal unsaturated sugar and a product with a terminal 5'-phosphate.</text>
</comment>
<dbReference type="EMBL" id="CP029619">
    <property type="protein sequence ID" value="AWN81802.1"/>
    <property type="molecule type" value="Genomic_DNA"/>
</dbReference>
<evidence type="ECO:0000256" key="1">
    <source>
        <dbReference type="ARBA" id="ARBA00008343"/>
    </source>
</evidence>